<dbReference type="Gene3D" id="1.20.120.1760">
    <property type="match status" value="1"/>
</dbReference>
<evidence type="ECO:0000256" key="11">
    <source>
        <dbReference type="ARBA" id="ARBA00023136"/>
    </source>
</evidence>
<accession>A0ABW5DA70</accession>
<keyword evidence="18" id="KW-1185">Reference proteome</keyword>
<evidence type="ECO:0000256" key="1">
    <source>
        <dbReference type="ARBA" id="ARBA00004141"/>
    </source>
</evidence>
<dbReference type="PANTHER" id="PTHR14269:SF11">
    <property type="entry name" value="CDP-DIACYLGLYCEROL--GLYCEROL-3-PHOSPHATE 3-PHOSPHATIDYLTRANSFERASE"/>
    <property type="match status" value="1"/>
</dbReference>
<evidence type="ECO:0000256" key="2">
    <source>
        <dbReference type="ARBA" id="ARBA00005042"/>
    </source>
</evidence>
<evidence type="ECO:0000256" key="4">
    <source>
        <dbReference type="ARBA" id="ARBA00013170"/>
    </source>
</evidence>
<name>A0ABW5DA70_9BACT</name>
<comment type="pathway">
    <text evidence="2">Phospholipid metabolism; phosphatidylglycerol biosynthesis; phosphatidylglycerol from CDP-diacylglycerol: step 1/2.</text>
</comment>
<feature type="transmembrane region" description="Helical" evidence="16">
    <location>
        <begin position="160"/>
        <end position="180"/>
    </location>
</feature>
<dbReference type="EMBL" id="JBHUIT010000026">
    <property type="protein sequence ID" value="MFD2257343.1"/>
    <property type="molecule type" value="Genomic_DNA"/>
</dbReference>
<feature type="transmembrane region" description="Helical" evidence="16">
    <location>
        <begin position="80"/>
        <end position="97"/>
    </location>
</feature>
<feature type="transmembrane region" description="Helical" evidence="16">
    <location>
        <begin position="103"/>
        <end position="124"/>
    </location>
</feature>
<keyword evidence="9 16" id="KW-1133">Transmembrane helix</keyword>
<dbReference type="PANTHER" id="PTHR14269">
    <property type="entry name" value="CDP-DIACYLGLYCEROL--GLYCEROL-3-PHOSPHATE 3-PHOSPHATIDYLTRANSFERASE-RELATED"/>
    <property type="match status" value="1"/>
</dbReference>
<keyword evidence="11 16" id="KW-0472">Membrane</keyword>
<evidence type="ECO:0000256" key="9">
    <source>
        <dbReference type="ARBA" id="ARBA00022989"/>
    </source>
</evidence>
<gene>
    <name evidence="17" type="ORF">ACFSSA_11710</name>
</gene>
<evidence type="ECO:0000256" key="6">
    <source>
        <dbReference type="ARBA" id="ARBA00022516"/>
    </source>
</evidence>
<reference evidence="18" key="1">
    <citation type="journal article" date="2019" name="Int. J. Syst. Evol. Microbiol.">
        <title>The Global Catalogue of Microorganisms (GCM) 10K type strain sequencing project: providing services to taxonomists for standard genome sequencing and annotation.</title>
        <authorList>
            <consortium name="The Broad Institute Genomics Platform"/>
            <consortium name="The Broad Institute Genome Sequencing Center for Infectious Disease"/>
            <person name="Wu L."/>
            <person name="Ma J."/>
        </authorList>
    </citation>
    <scope>NUCLEOTIDE SEQUENCE [LARGE SCALE GENOMIC DNA]</scope>
    <source>
        <strain evidence="18">CGMCC 4.7106</strain>
    </source>
</reference>
<keyword evidence="6" id="KW-0444">Lipid biosynthesis</keyword>
<comment type="similarity">
    <text evidence="3 15">Belongs to the CDP-alcohol phosphatidyltransferase class-I family.</text>
</comment>
<dbReference type="InterPro" id="IPR050324">
    <property type="entry name" value="CDP-alcohol_PTase-I"/>
</dbReference>
<evidence type="ECO:0000256" key="3">
    <source>
        <dbReference type="ARBA" id="ARBA00010441"/>
    </source>
</evidence>
<dbReference type="Proteomes" id="UP001597375">
    <property type="component" value="Unassembled WGS sequence"/>
</dbReference>
<comment type="caution">
    <text evidence="17">The sequence shown here is derived from an EMBL/GenBank/DDBJ whole genome shotgun (WGS) entry which is preliminary data.</text>
</comment>
<proteinExistence type="inferred from homology"/>
<keyword evidence="10" id="KW-0443">Lipid metabolism</keyword>
<dbReference type="InterPro" id="IPR004570">
    <property type="entry name" value="Phosphatidylglycerol_P_synth"/>
</dbReference>
<dbReference type="EC" id="2.7.8.5" evidence="4"/>
<evidence type="ECO:0000256" key="13">
    <source>
        <dbReference type="ARBA" id="ARBA00023264"/>
    </source>
</evidence>
<organism evidence="17 18">
    <name type="scientific">Luteolibacter algae</name>
    <dbReference type="NCBI Taxonomy" id="454151"/>
    <lineage>
        <taxon>Bacteria</taxon>
        <taxon>Pseudomonadati</taxon>
        <taxon>Verrucomicrobiota</taxon>
        <taxon>Verrucomicrobiia</taxon>
        <taxon>Verrucomicrobiales</taxon>
        <taxon>Verrucomicrobiaceae</taxon>
        <taxon>Luteolibacter</taxon>
    </lineage>
</organism>
<evidence type="ECO:0000256" key="12">
    <source>
        <dbReference type="ARBA" id="ARBA00023209"/>
    </source>
</evidence>
<evidence type="ECO:0000256" key="8">
    <source>
        <dbReference type="ARBA" id="ARBA00022692"/>
    </source>
</evidence>
<keyword evidence="12" id="KW-0594">Phospholipid biosynthesis</keyword>
<dbReference type="PROSITE" id="PS00379">
    <property type="entry name" value="CDP_ALCOHOL_P_TRANSF"/>
    <property type="match status" value="1"/>
</dbReference>
<evidence type="ECO:0000256" key="10">
    <source>
        <dbReference type="ARBA" id="ARBA00023098"/>
    </source>
</evidence>
<dbReference type="InterPro" id="IPR000462">
    <property type="entry name" value="CDP-OH_P_trans"/>
</dbReference>
<sequence length="196" mass="21818">MTFATKITVCRILLVPVFSVLAIRYGMSTHSGAPEAIYRWWALAVFITAAVSDGVDGWIARKFDQRSDLGAYLDPLADKALVTSAILVLTFYDWGASGWRLPIWFTIIVLLRDAIILAGIRYLTARKLTVKIIPHWTGKICTVSLFVVLGWMMLGPIPLSPIYPCTFAGLFIVLSMWSYIRQGWNILHPPASSGGR</sequence>
<evidence type="ECO:0000256" key="5">
    <source>
        <dbReference type="ARBA" id="ARBA00014944"/>
    </source>
</evidence>
<evidence type="ECO:0000313" key="18">
    <source>
        <dbReference type="Proteomes" id="UP001597375"/>
    </source>
</evidence>
<dbReference type="Pfam" id="PF01066">
    <property type="entry name" value="CDP-OH_P_transf"/>
    <property type="match status" value="1"/>
</dbReference>
<dbReference type="InterPro" id="IPR043130">
    <property type="entry name" value="CDP-OH_PTrfase_TM_dom"/>
</dbReference>
<dbReference type="PIRSF" id="PIRSF000847">
    <property type="entry name" value="Phos_ph_gly_syn"/>
    <property type="match status" value="1"/>
</dbReference>
<keyword evidence="7 15" id="KW-0808">Transferase</keyword>
<evidence type="ECO:0000256" key="16">
    <source>
        <dbReference type="SAM" id="Phobius"/>
    </source>
</evidence>
<evidence type="ECO:0000313" key="17">
    <source>
        <dbReference type="EMBL" id="MFD2257343.1"/>
    </source>
</evidence>
<dbReference type="InterPro" id="IPR048254">
    <property type="entry name" value="CDP_ALCOHOL_P_TRANSF_CS"/>
</dbReference>
<feature type="transmembrane region" description="Helical" evidence="16">
    <location>
        <begin position="136"/>
        <end position="154"/>
    </location>
</feature>
<evidence type="ECO:0000256" key="15">
    <source>
        <dbReference type="RuleBase" id="RU003750"/>
    </source>
</evidence>
<keyword evidence="13" id="KW-1208">Phospholipid metabolism</keyword>
<feature type="transmembrane region" description="Helical" evidence="16">
    <location>
        <begin position="38"/>
        <end position="59"/>
    </location>
</feature>
<comment type="subcellular location">
    <subcellularLocation>
        <location evidence="1">Membrane</location>
        <topology evidence="1">Multi-pass membrane protein</topology>
    </subcellularLocation>
</comment>
<dbReference type="RefSeq" id="WP_386820629.1">
    <property type="nucleotide sequence ID" value="NZ_JBHUIT010000026.1"/>
</dbReference>
<protein>
    <recommendedName>
        <fullName evidence="5">CDP-diacylglycerol--glycerol-3-phosphate 3-phosphatidyltransferase</fullName>
        <ecNumber evidence="4">2.7.8.5</ecNumber>
    </recommendedName>
</protein>
<evidence type="ECO:0000256" key="7">
    <source>
        <dbReference type="ARBA" id="ARBA00022679"/>
    </source>
</evidence>
<evidence type="ECO:0000256" key="14">
    <source>
        <dbReference type="ARBA" id="ARBA00048586"/>
    </source>
</evidence>
<keyword evidence="8 16" id="KW-0812">Transmembrane</keyword>
<comment type="catalytic activity">
    <reaction evidence="14">
        <text>a CDP-1,2-diacyl-sn-glycerol + sn-glycerol 3-phosphate = a 1,2-diacyl-sn-glycero-3-phospho-(1'-sn-glycero-3'-phosphate) + CMP + H(+)</text>
        <dbReference type="Rhea" id="RHEA:12593"/>
        <dbReference type="ChEBI" id="CHEBI:15378"/>
        <dbReference type="ChEBI" id="CHEBI:57597"/>
        <dbReference type="ChEBI" id="CHEBI:58332"/>
        <dbReference type="ChEBI" id="CHEBI:60110"/>
        <dbReference type="ChEBI" id="CHEBI:60377"/>
        <dbReference type="EC" id="2.7.8.5"/>
    </reaction>
</comment>